<dbReference type="AlphaFoldDB" id="A0AAN6QWG9"/>
<keyword evidence="2" id="KW-1185">Reference proteome</keyword>
<dbReference type="EMBL" id="JAUJLE010000044">
    <property type="protein sequence ID" value="KAK0998038.1"/>
    <property type="molecule type" value="Genomic_DNA"/>
</dbReference>
<reference evidence="1" key="1">
    <citation type="submission" date="2023-06" db="EMBL/GenBank/DDBJ databases">
        <title>Black Yeasts Isolated from many extreme environments.</title>
        <authorList>
            <person name="Coleine C."/>
            <person name="Stajich J.E."/>
            <person name="Selbmann L."/>
        </authorList>
    </citation>
    <scope>NUCLEOTIDE SEQUENCE</scope>
    <source>
        <strain evidence="1">CCFEE 5200</strain>
    </source>
</reference>
<evidence type="ECO:0000313" key="1">
    <source>
        <dbReference type="EMBL" id="KAK0998038.1"/>
    </source>
</evidence>
<protein>
    <submittedName>
        <fullName evidence="1">Uncharacterized protein</fullName>
    </submittedName>
</protein>
<dbReference type="Proteomes" id="UP001175353">
    <property type="component" value="Unassembled WGS sequence"/>
</dbReference>
<organism evidence="1 2">
    <name type="scientific">Friedmanniomyces endolithicus</name>
    <dbReference type="NCBI Taxonomy" id="329885"/>
    <lineage>
        <taxon>Eukaryota</taxon>
        <taxon>Fungi</taxon>
        <taxon>Dikarya</taxon>
        <taxon>Ascomycota</taxon>
        <taxon>Pezizomycotina</taxon>
        <taxon>Dothideomycetes</taxon>
        <taxon>Dothideomycetidae</taxon>
        <taxon>Mycosphaerellales</taxon>
        <taxon>Teratosphaeriaceae</taxon>
        <taxon>Friedmanniomyces</taxon>
    </lineage>
</organism>
<evidence type="ECO:0000313" key="2">
    <source>
        <dbReference type="Proteomes" id="UP001175353"/>
    </source>
</evidence>
<gene>
    <name evidence="1" type="ORF">LTR91_006502</name>
</gene>
<name>A0AAN6QWG9_9PEZI</name>
<proteinExistence type="predicted"/>
<accession>A0AAN6QWG9</accession>
<sequence>MLEYKSIDWCHSEDNVGWCPPTIEAILDTISINVATMAPANDTGANHCDHDCLRGKLELASRRAATASMLWAKHKVSGIVWDVNSTVGPDKIDWSIRVLSPSDNFTQELKSDTAPNDKRGLSGTIRDMLRKPRKNASPILLRGQKSGLTKPTANSRELWEPRMQYLLSAPSRLRHDNWLAIEKVRNDFNGVLKAAHAADHFELNSSWLKYLIREWMSGPPTQELKQYVDWWGLDFTGKTLPAEALQKLRGLKVSETVWRWVEDFDTAKVIDPWEGRPDSGKPNVLLRGYQVQFRNETSNEPCYEPNGKKAGSTDNAPSAVIRSAWPFERSLTKNEVVFRVPHTWPWSGARKIEYLGISPPPAGSAIWSLPSGKGDHLQTTTSDGATQGLPIVLQPSSNRPQCRYLGPNFIWGDKHLAGHGKKSEAWCDSKCFGGALRKVNNAAARAAVYGVVTVYQGQKWCTTAKKINVAALVDSATRIGVSYAATLRTEVAAMVLTKKMLLPHVSEIKGTNATLSGIIVDALIAASISRYNNITGTAGVNKTATSNLTRKVFSSKSIGQRGLQARGVPTSNGQEGGPGKNLFTRFWRSMLGKIQKLIKIFKQRLELNDTNLGEVDSGELEQMNNYLDELDEPQYKQGFDNWLEQTRMNAQVNPDQVLEAPEVEEVEELATYRVGWVTKDGEHMLTKNLEEWTDERIGNEYKLRRFIDPETLERVPRVDPEYDCWEHLDDVTVEQRAQAHLREPTVEELEADDANIAEDAQSVEEPADYYPDRVPADQANIEPAEWKPDRSFLRPQNLADDVSEADFTLDGAADAKEAYSPRWSPDEQFAEKIGDAERPGMRISGNPHPTAEEFERAFRDEDPVARSQVHDYDIQTSEGLAETAGEVAEEAVIPEEVAEELIADGAIEVFADALPIVIGFVMDLLMFL</sequence>
<comment type="caution">
    <text evidence="1">The sequence shown here is derived from an EMBL/GenBank/DDBJ whole genome shotgun (WGS) entry which is preliminary data.</text>
</comment>